<evidence type="ECO:0000313" key="2">
    <source>
        <dbReference type="EMBL" id="PFH47307.1"/>
    </source>
</evidence>
<feature type="compositionally biased region" description="Basic and acidic residues" evidence="1">
    <location>
        <begin position="35"/>
        <end position="52"/>
    </location>
</feature>
<evidence type="ECO:0000256" key="1">
    <source>
        <dbReference type="SAM" id="MobiDB-lite"/>
    </source>
</evidence>
<accession>A0A2A9NGC5</accession>
<dbReference type="AlphaFoldDB" id="A0A2A9NGC5"/>
<organism evidence="2 3">
    <name type="scientific">Amanita thiersii Skay4041</name>
    <dbReference type="NCBI Taxonomy" id="703135"/>
    <lineage>
        <taxon>Eukaryota</taxon>
        <taxon>Fungi</taxon>
        <taxon>Dikarya</taxon>
        <taxon>Basidiomycota</taxon>
        <taxon>Agaricomycotina</taxon>
        <taxon>Agaricomycetes</taxon>
        <taxon>Agaricomycetidae</taxon>
        <taxon>Agaricales</taxon>
        <taxon>Pluteineae</taxon>
        <taxon>Amanitaceae</taxon>
        <taxon>Amanita</taxon>
    </lineage>
</organism>
<reference evidence="2 3" key="1">
    <citation type="submission" date="2014-02" db="EMBL/GenBank/DDBJ databases">
        <title>Transposable element dynamics among asymbiotic and ectomycorrhizal Amanita fungi.</title>
        <authorList>
            <consortium name="DOE Joint Genome Institute"/>
            <person name="Hess J."/>
            <person name="Skrede I."/>
            <person name="Wolfe B."/>
            <person name="LaButti K."/>
            <person name="Ohm R.A."/>
            <person name="Grigoriev I.V."/>
            <person name="Pringle A."/>
        </authorList>
    </citation>
    <scope>NUCLEOTIDE SEQUENCE [LARGE SCALE GENOMIC DNA]</scope>
    <source>
        <strain evidence="2 3">SKay4041</strain>
    </source>
</reference>
<name>A0A2A9NGC5_9AGAR</name>
<gene>
    <name evidence="2" type="ORF">AMATHDRAFT_6881</name>
</gene>
<keyword evidence="3" id="KW-1185">Reference proteome</keyword>
<proteinExistence type="predicted"/>
<protein>
    <submittedName>
        <fullName evidence="2">Uncharacterized protein</fullName>
    </submittedName>
</protein>
<dbReference type="Proteomes" id="UP000242287">
    <property type="component" value="Unassembled WGS sequence"/>
</dbReference>
<dbReference type="EMBL" id="KZ302120">
    <property type="protein sequence ID" value="PFH47307.1"/>
    <property type="molecule type" value="Genomic_DNA"/>
</dbReference>
<feature type="compositionally biased region" description="Polar residues" evidence="1">
    <location>
        <begin position="1"/>
        <end position="21"/>
    </location>
</feature>
<feature type="region of interest" description="Disordered" evidence="1">
    <location>
        <begin position="1"/>
        <end position="66"/>
    </location>
</feature>
<evidence type="ECO:0000313" key="3">
    <source>
        <dbReference type="Proteomes" id="UP000242287"/>
    </source>
</evidence>
<sequence length="168" mass="19228">MPKCQSNQGSSSLSRPTNTEANKPHQCGANWQRNQDTRNCRKELKHAQKEGKSQSTTESKGKGKAINYIQRQLSEGSNEPELIERLESPEAQRIRALQEYVDKGFSIDNSVEKEFKIKEEEMEIELEFHDARHDFSYLSEGEELITGQGNLLEYYCGDEDGMGPYISY</sequence>